<dbReference type="RefSeq" id="WP_149232323.1">
    <property type="nucleotide sequence ID" value="NZ_JALJXJ010000007.1"/>
</dbReference>
<dbReference type="InterPro" id="IPR036390">
    <property type="entry name" value="WH_DNA-bd_sf"/>
</dbReference>
<feature type="domain" description="HTH lysR-type" evidence="5">
    <location>
        <begin position="7"/>
        <end position="64"/>
    </location>
</feature>
<evidence type="ECO:0000256" key="2">
    <source>
        <dbReference type="ARBA" id="ARBA00023015"/>
    </source>
</evidence>
<evidence type="ECO:0000256" key="4">
    <source>
        <dbReference type="ARBA" id="ARBA00023163"/>
    </source>
</evidence>
<evidence type="ECO:0000259" key="5">
    <source>
        <dbReference type="PROSITE" id="PS50931"/>
    </source>
</evidence>
<dbReference type="SUPFAM" id="SSF46785">
    <property type="entry name" value="Winged helix' DNA-binding domain"/>
    <property type="match status" value="1"/>
</dbReference>
<dbReference type="Gene3D" id="3.40.190.10">
    <property type="entry name" value="Periplasmic binding protein-like II"/>
    <property type="match status" value="2"/>
</dbReference>
<dbReference type="CDD" id="cd08432">
    <property type="entry name" value="PBP2_GcdR_TrpI_HvrB_AmpR_like"/>
    <property type="match status" value="1"/>
</dbReference>
<dbReference type="InterPro" id="IPR005119">
    <property type="entry name" value="LysR_subst-bd"/>
</dbReference>
<keyword evidence="3" id="KW-0238">DNA-binding</keyword>
<dbReference type="PROSITE" id="PS50931">
    <property type="entry name" value="HTH_LYSR"/>
    <property type="match status" value="1"/>
</dbReference>
<keyword evidence="4" id="KW-0804">Transcription</keyword>
<dbReference type="EMBL" id="VTTN01000006">
    <property type="protein sequence ID" value="KAA0595383.1"/>
    <property type="molecule type" value="Genomic_DNA"/>
</dbReference>
<protein>
    <submittedName>
        <fullName evidence="6">LysR family transcriptional regulator</fullName>
    </submittedName>
</protein>
<keyword evidence="7" id="KW-1185">Reference proteome</keyword>
<dbReference type="SUPFAM" id="SSF53850">
    <property type="entry name" value="Periplasmic binding protein-like II"/>
    <property type="match status" value="1"/>
</dbReference>
<dbReference type="InterPro" id="IPR058163">
    <property type="entry name" value="LysR-type_TF_proteobact-type"/>
</dbReference>
<evidence type="ECO:0000256" key="3">
    <source>
        <dbReference type="ARBA" id="ARBA00023125"/>
    </source>
</evidence>
<dbReference type="PRINTS" id="PR00039">
    <property type="entry name" value="HTHLYSR"/>
</dbReference>
<accession>A0A5A9GLZ5</accession>
<dbReference type="InterPro" id="IPR036388">
    <property type="entry name" value="WH-like_DNA-bd_sf"/>
</dbReference>
<proteinExistence type="inferred from homology"/>
<name>A0A5A9GLZ5_AZOLI</name>
<dbReference type="NCBIfam" id="TIGR03418">
    <property type="entry name" value="chol_sulf_TF"/>
    <property type="match status" value="1"/>
</dbReference>
<evidence type="ECO:0000256" key="1">
    <source>
        <dbReference type="ARBA" id="ARBA00009437"/>
    </source>
</evidence>
<comment type="caution">
    <text evidence="6">The sequence shown here is derived from an EMBL/GenBank/DDBJ whole genome shotgun (WGS) entry which is preliminary data.</text>
</comment>
<organism evidence="6 7">
    <name type="scientific">Azospirillum lipoferum</name>
    <dbReference type="NCBI Taxonomy" id="193"/>
    <lineage>
        <taxon>Bacteria</taxon>
        <taxon>Pseudomonadati</taxon>
        <taxon>Pseudomonadota</taxon>
        <taxon>Alphaproteobacteria</taxon>
        <taxon>Rhodospirillales</taxon>
        <taxon>Azospirillaceae</taxon>
        <taxon>Azospirillum</taxon>
    </lineage>
</organism>
<dbReference type="PANTHER" id="PTHR30537">
    <property type="entry name" value="HTH-TYPE TRANSCRIPTIONAL REGULATOR"/>
    <property type="match status" value="1"/>
</dbReference>
<dbReference type="Pfam" id="PF03466">
    <property type="entry name" value="LysR_substrate"/>
    <property type="match status" value="1"/>
</dbReference>
<gene>
    <name evidence="6" type="ORF">FZ942_17315</name>
</gene>
<evidence type="ECO:0000313" key="7">
    <source>
        <dbReference type="Proteomes" id="UP000324927"/>
    </source>
</evidence>
<dbReference type="OrthoDB" id="9794694at2"/>
<dbReference type="Gene3D" id="1.10.10.10">
    <property type="entry name" value="Winged helix-like DNA-binding domain superfamily/Winged helix DNA-binding domain"/>
    <property type="match status" value="1"/>
</dbReference>
<evidence type="ECO:0000313" key="6">
    <source>
        <dbReference type="EMBL" id="KAA0595383.1"/>
    </source>
</evidence>
<dbReference type="InterPro" id="IPR017786">
    <property type="entry name" value="TF_choline_sulphate-util"/>
</dbReference>
<reference evidence="6 7" key="1">
    <citation type="submission" date="2019-08" db="EMBL/GenBank/DDBJ databases">
        <authorList>
            <person name="Grouzdev D."/>
            <person name="Tikhonova E."/>
            <person name="Kravchenko I."/>
        </authorList>
    </citation>
    <scope>NUCLEOTIDE SEQUENCE [LARGE SCALE GENOMIC DNA]</scope>
    <source>
        <strain evidence="6 7">59b</strain>
    </source>
</reference>
<dbReference type="PANTHER" id="PTHR30537:SF26">
    <property type="entry name" value="GLYCINE CLEAVAGE SYSTEM TRANSCRIPTIONAL ACTIVATOR"/>
    <property type="match status" value="1"/>
</dbReference>
<dbReference type="InterPro" id="IPR000847">
    <property type="entry name" value="LysR_HTH_N"/>
</dbReference>
<keyword evidence="2" id="KW-0805">Transcription regulation</keyword>
<dbReference type="Pfam" id="PF00126">
    <property type="entry name" value="HTH_1"/>
    <property type="match status" value="1"/>
</dbReference>
<dbReference type="GO" id="GO:0006351">
    <property type="term" value="P:DNA-templated transcription"/>
    <property type="evidence" value="ECO:0007669"/>
    <property type="project" value="TreeGrafter"/>
</dbReference>
<dbReference type="Proteomes" id="UP000324927">
    <property type="component" value="Unassembled WGS sequence"/>
</dbReference>
<sequence>MGKDRLPPLRTLLFFEAAGRLLSFSAAARELACTQSAVSHQIGWLEAELGTALFRRLHRGVALTPDGVRLYEATREALDGIGDAVTHIRDRQRPGVLNVATDFGFAAGWLLPRLGALRQLLPELDVRIVTMQSAIDLRREAADIAITFGHGHWPGCEAELLFPERVLPVCSPAFRASRAPFSASGGAGGTADPADLASLPLLHLESRGPAAWLAWGDWFSLHGLAVPAGGQDLTFNNYPLVLQAALMGQGVALGWSPLIDDLMRDGHLVALLDRPVQTERGYFLVTASRRKPDERRDRFRRWVIEESRRSDGRGTSDRIFTPAIG</sequence>
<dbReference type="GO" id="GO:0043565">
    <property type="term" value="F:sequence-specific DNA binding"/>
    <property type="evidence" value="ECO:0007669"/>
    <property type="project" value="TreeGrafter"/>
</dbReference>
<dbReference type="GO" id="GO:0003700">
    <property type="term" value="F:DNA-binding transcription factor activity"/>
    <property type="evidence" value="ECO:0007669"/>
    <property type="project" value="InterPro"/>
</dbReference>
<dbReference type="AlphaFoldDB" id="A0A5A9GLZ5"/>
<comment type="similarity">
    <text evidence="1">Belongs to the LysR transcriptional regulatory family.</text>
</comment>